<dbReference type="KEGG" id="rrd:RradSPS_0172"/>
<accession>A0A023X0B5</accession>
<keyword evidence="1" id="KW-1133">Transmembrane helix</keyword>
<evidence type="ECO:0000313" key="4">
    <source>
        <dbReference type="Proteomes" id="UP000025229"/>
    </source>
</evidence>
<organism evidence="2 4">
    <name type="scientific">Rubrobacter radiotolerans</name>
    <name type="common">Arthrobacter radiotolerans</name>
    <dbReference type="NCBI Taxonomy" id="42256"/>
    <lineage>
        <taxon>Bacteria</taxon>
        <taxon>Bacillati</taxon>
        <taxon>Actinomycetota</taxon>
        <taxon>Rubrobacteria</taxon>
        <taxon>Rubrobacterales</taxon>
        <taxon>Rubrobacteraceae</taxon>
        <taxon>Rubrobacter</taxon>
    </lineage>
</organism>
<sequence>MDGELRVIGAGFGRTGTTSLKAALERLGFGPCYHMTEVLRHPSHASFWNEAHERAGDVDWRGFFRDSGDYRSAVDWPVCDFYRVLMDEYPRAKVILTVRDPDRWYRSARETIYALGNAWAGRFVFATVGRLVPSFGRMMRMAHRLIWAGTFGGRFTDEEHAKRVFLEHDREVRRTVPPERLLVYDVKEGWGPLCKFLGVEVPDEPFPHLNDAATFRRLLWLQRAYAVLLPASLLALLLLALRRARDGG</sequence>
<dbReference type="HOGENOM" id="CLU_061199_2_0_11"/>
<keyword evidence="1" id="KW-0812">Transmembrane</keyword>
<evidence type="ECO:0000313" key="2">
    <source>
        <dbReference type="EMBL" id="AHY45455.1"/>
    </source>
</evidence>
<feature type="transmembrane region" description="Helical" evidence="1">
    <location>
        <begin position="224"/>
        <end position="241"/>
    </location>
</feature>
<reference evidence="2 4" key="1">
    <citation type="submission" date="2014-03" db="EMBL/GenBank/DDBJ databases">
        <title>Complete genome sequence of the Radio-Resistant Rubrobacter radiotolerans RSPS-4.</title>
        <authorList>
            <person name="Egas C.C."/>
            <person name="Barroso C.C."/>
            <person name="Froufe H.J.C."/>
            <person name="Pacheco J.J."/>
            <person name="Albuquerque L.L."/>
            <person name="da Costa M.M.S."/>
        </authorList>
    </citation>
    <scope>NUCLEOTIDE SEQUENCE [LARGE SCALE GENOMIC DNA]</scope>
    <source>
        <strain evidence="2 4">RSPS-4</strain>
    </source>
</reference>
<dbReference type="Proteomes" id="UP001281130">
    <property type="component" value="Unassembled WGS sequence"/>
</dbReference>
<keyword evidence="4" id="KW-1185">Reference proteome</keyword>
<dbReference type="STRING" id="42256.RradSPS_0172"/>
<evidence type="ECO:0000256" key="1">
    <source>
        <dbReference type="SAM" id="Phobius"/>
    </source>
</evidence>
<dbReference type="InterPro" id="IPR040632">
    <property type="entry name" value="Sulfotransfer_4"/>
</dbReference>
<keyword evidence="2" id="KW-0808">Transferase</keyword>
<dbReference type="GO" id="GO:0016740">
    <property type="term" value="F:transferase activity"/>
    <property type="evidence" value="ECO:0007669"/>
    <property type="project" value="UniProtKB-KW"/>
</dbReference>
<dbReference type="eggNOG" id="COG1216">
    <property type="taxonomic scope" value="Bacteria"/>
</dbReference>
<dbReference type="PANTHER" id="PTHR36978">
    <property type="entry name" value="P-LOOP CONTAINING NUCLEOTIDE TRIPHOSPHATE HYDROLASE"/>
    <property type="match status" value="1"/>
</dbReference>
<keyword evidence="1" id="KW-0472">Membrane</keyword>
<dbReference type="InterPro" id="IPR027417">
    <property type="entry name" value="P-loop_NTPase"/>
</dbReference>
<name>A0A023X0B5_RUBRA</name>
<dbReference type="SUPFAM" id="SSF52540">
    <property type="entry name" value="P-loop containing nucleoside triphosphate hydrolases"/>
    <property type="match status" value="1"/>
</dbReference>
<dbReference type="PANTHER" id="PTHR36978:SF4">
    <property type="entry name" value="P-LOOP CONTAINING NUCLEOSIDE TRIPHOSPHATE HYDROLASE PROTEIN"/>
    <property type="match status" value="1"/>
</dbReference>
<reference evidence="3" key="2">
    <citation type="submission" date="2023-11" db="EMBL/GenBank/DDBJ databases">
        <title>MicrobeMod: A computational toolkit for identifying prokaryotic methylation and restriction-modification with nanopore sequencing.</title>
        <authorList>
            <person name="Crits-Christoph A."/>
            <person name="Kang S.C."/>
            <person name="Lee H."/>
            <person name="Ostrov N."/>
        </authorList>
    </citation>
    <scope>NUCLEOTIDE SEQUENCE</scope>
    <source>
        <strain evidence="3">ATCC 51242</strain>
    </source>
</reference>
<dbReference type="Pfam" id="PF17784">
    <property type="entry name" value="Sulfotransfer_4"/>
    <property type="match status" value="1"/>
</dbReference>
<dbReference type="AlphaFoldDB" id="A0A023X0B5"/>
<dbReference type="Proteomes" id="UP000025229">
    <property type="component" value="Chromosome"/>
</dbReference>
<gene>
    <name evidence="2" type="ORF">RradSPS_0172</name>
    <name evidence="3" type="ORF">SIL72_02375</name>
</gene>
<dbReference type="EMBL" id="JAWXXX010000001">
    <property type="protein sequence ID" value="MDX5892866.1"/>
    <property type="molecule type" value="Genomic_DNA"/>
</dbReference>
<evidence type="ECO:0000313" key="3">
    <source>
        <dbReference type="EMBL" id="MDX5892866.1"/>
    </source>
</evidence>
<dbReference type="Gene3D" id="3.40.50.300">
    <property type="entry name" value="P-loop containing nucleotide triphosphate hydrolases"/>
    <property type="match status" value="1"/>
</dbReference>
<dbReference type="EMBL" id="CP007514">
    <property type="protein sequence ID" value="AHY45455.1"/>
    <property type="molecule type" value="Genomic_DNA"/>
</dbReference>
<proteinExistence type="predicted"/>
<dbReference type="PATRIC" id="fig|42256.3.peg.174"/>
<protein>
    <submittedName>
        <fullName evidence="2 3">Sulfotransferase</fullName>
    </submittedName>
</protein>